<evidence type="ECO:0000313" key="2">
    <source>
        <dbReference type="EMBL" id="CAK9442396.1"/>
    </source>
</evidence>
<reference evidence="2 3" key="1">
    <citation type="submission" date="2024-03" db="EMBL/GenBank/DDBJ databases">
        <authorList>
            <person name="Brejova B."/>
        </authorList>
    </citation>
    <scope>NUCLEOTIDE SEQUENCE [LARGE SCALE GENOMIC DNA]</scope>
    <source>
        <strain evidence="2 3">CBS 14171</strain>
    </source>
</reference>
<feature type="domain" description="PH" evidence="1">
    <location>
        <begin position="443"/>
        <end position="585"/>
    </location>
</feature>
<organism evidence="2 3">
    <name type="scientific">Lodderomyces beijingensis</name>
    <dbReference type="NCBI Taxonomy" id="1775926"/>
    <lineage>
        <taxon>Eukaryota</taxon>
        <taxon>Fungi</taxon>
        <taxon>Dikarya</taxon>
        <taxon>Ascomycota</taxon>
        <taxon>Saccharomycotina</taxon>
        <taxon>Pichiomycetes</taxon>
        <taxon>Debaryomycetaceae</taxon>
        <taxon>Candida/Lodderomyces clade</taxon>
        <taxon>Lodderomyces</taxon>
    </lineage>
</organism>
<evidence type="ECO:0000313" key="3">
    <source>
        <dbReference type="Proteomes" id="UP001497383"/>
    </source>
</evidence>
<sequence length="640" mass="73379">MQESSRSINHKLNEILSKNTLVKPKLDDARALSSAHILRANILGKDKQEKVNSIVVLAKLLECLTTATGSDDVGIPQFAQILDYELFSTLFSIISINRSSETFKAILKISVVVISGEIFGQEDAANYLPLFQSLAEYLDAIDVITSKLASEDRKIIVNSIKLVTGVIEKGLKFEFPEIITLAARLKHVSYFSTVENLVEKDDAHTRSFLQELKALYHNLNQYLNSIRFDLSIKSHQLMLNNLFLFLEVSLNEFGTPATTEEYIKSGFTDNPRQYVIDNFSILLAMDLKIFLKNPDFTFKKRFHEELMMSDHLRTFPLSWCIEKCSKMWQGIFEKRPELPILSYELLIYDSMNICLNLWQQTKAQINNKADIDKIFQLIYTNVESFEPNSGDSLENFLGSTNAKSSVEMRHIQAQQLVENLNSSWQSHFIEFNRELSEQVWKFVAEQRVMQLLRGSWVFTEDYGKLMFGNNVGTPASKYYYICLSPNRKQIYCKSFAEKGENPNYEELEKAGGIKLPEIQDIVSDTIGESLGEEDKRKNSMLISIKGTISYEKITILGANKKRLLSFYTDSDVNRFVWLDGIKMLKKLESLSKDTRKQMDSLIDIRRNTQLLNLDELDHVDDGEFLDAGELNAISTGFFYK</sequence>
<dbReference type="Gene3D" id="2.30.29.30">
    <property type="entry name" value="Pleckstrin-homology domain (PH domain)/Phosphotyrosine-binding domain (PTB)"/>
    <property type="match status" value="1"/>
</dbReference>
<gene>
    <name evidence="2" type="ORF">LODBEIA_P61390</name>
</gene>
<proteinExistence type="predicted"/>
<dbReference type="Pfam" id="PF16457">
    <property type="entry name" value="PH_12"/>
    <property type="match status" value="1"/>
</dbReference>
<dbReference type="Proteomes" id="UP001497383">
    <property type="component" value="Chromosome 8"/>
</dbReference>
<evidence type="ECO:0000259" key="1">
    <source>
        <dbReference type="Pfam" id="PF16457"/>
    </source>
</evidence>
<dbReference type="InterPro" id="IPR011993">
    <property type="entry name" value="PH-like_dom_sf"/>
</dbReference>
<dbReference type="EMBL" id="OZ022412">
    <property type="protein sequence ID" value="CAK9442396.1"/>
    <property type="molecule type" value="Genomic_DNA"/>
</dbReference>
<dbReference type="RefSeq" id="XP_066833077.1">
    <property type="nucleotide sequence ID" value="XM_066976549.1"/>
</dbReference>
<dbReference type="InterPro" id="IPR001849">
    <property type="entry name" value="PH_domain"/>
</dbReference>
<protein>
    <recommendedName>
        <fullName evidence="1">PH domain-containing protein</fullName>
    </recommendedName>
</protein>
<accession>A0ABP0ZW67</accession>
<dbReference type="GeneID" id="92211335"/>
<name>A0ABP0ZW67_9ASCO</name>
<keyword evidence="3" id="KW-1185">Reference proteome</keyword>